<name>A0ABD7XNH4_ENTFL</name>
<evidence type="ECO:0000259" key="1">
    <source>
        <dbReference type="SMART" id="SM00644"/>
    </source>
</evidence>
<dbReference type="Pfam" id="PF01510">
    <property type="entry name" value="Amidase_2"/>
    <property type="match status" value="1"/>
</dbReference>
<proteinExistence type="predicted"/>
<dbReference type="InterPro" id="IPR002502">
    <property type="entry name" value="Amidase_domain"/>
</dbReference>
<feature type="domain" description="N-acetylmuramoyl-L-alanine amidase" evidence="1">
    <location>
        <begin position="15"/>
        <end position="162"/>
    </location>
</feature>
<protein>
    <submittedName>
        <fullName evidence="2">N-acetylmuramoyl-L-alanine amidase</fullName>
    </submittedName>
</protein>
<dbReference type="Proteomes" id="UP001222182">
    <property type="component" value="Chromosome"/>
</dbReference>
<dbReference type="AlphaFoldDB" id="A0ABD7XNH4"/>
<dbReference type="EMBL" id="CP119528">
    <property type="protein sequence ID" value="WER42846.1"/>
    <property type="molecule type" value="Genomic_DNA"/>
</dbReference>
<dbReference type="Gene3D" id="3.40.80.10">
    <property type="entry name" value="Peptidoglycan recognition protein-like"/>
    <property type="match status" value="1"/>
</dbReference>
<dbReference type="InterPro" id="IPR036505">
    <property type="entry name" value="Amidase/PGRP_sf"/>
</dbReference>
<organism evidence="2 3">
    <name type="scientific">Enterococcus faecalis</name>
    <name type="common">Streptococcus faecalis</name>
    <dbReference type="NCBI Taxonomy" id="1351"/>
    <lineage>
        <taxon>Bacteria</taxon>
        <taxon>Bacillati</taxon>
        <taxon>Bacillota</taxon>
        <taxon>Bacilli</taxon>
        <taxon>Lactobacillales</taxon>
        <taxon>Enterococcaceae</taxon>
        <taxon>Enterococcus</taxon>
    </lineage>
</organism>
<reference evidence="2 3" key="1">
    <citation type="submission" date="2023-03" db="EMBL/GenBank/DDBJ databases">
        <title>Complete genome sequence of an Enterococcus faecalis urinary isolate.</title>
        <authorList>
            <person name="Brauer A.L."/>
            <person name="Armbruster C.E."/>
        </authorList>
    </citation>
    <scope>NUCLEOTIDE SEQUENCE [LARGE SCALE GENOMIC DNA]</scope>
    <source>
        <strain evidence="2 3">3143</strain>
    </source>
</reference>
<evidence type="ECO:0000313" key="2">
    <source>
        <dbReference type="EMBL" id="WER42846.1"/>
    </source>
</evidence>
<evidence type="ECO:0000313" key="3">
    <source>
        <dbReference type="Proteomes" id="UP001222182"/>
    </source>
</evidence>
<dbReference type="SUPFAM" id="SSF55846">
    <property type="entry name" value="N-acetylmuramoyl-L-alanine amidase-like"/>
    <property type="match status" value="1"/>
</dbReference>
<dbReference type="SMART" id="SM00644">
    <property type="entry name" value="Ami_2"/>
    <property type="match status" value="1"/>
</dbReference>
<accession>A0ABD7XNH4</accession>
<sequence length="281" mass="31843">MNLKMVQVINQSVCDGIAGRRPNATPKGVVIHNDAGSIYATAAQYVNGLAVMSPTQLANGFAHYYIDRNTIARVEDTFNAAWHTANPEGNLNYVGYEVCQSMGASDADFLANEQMTFKQVAEDMKFWGMHPNRDTVRLHKEFVPTACPHRSWELHGKETNAVKDYFISQIKKYMGNPNEGNDNSSNNNQNNIKGGETTMQCLYERPINSKTGKLEWNGDAWTVMFCNGVNTRRVSHPDEMKVIEDLYKKNNGKDIPFYGQDKWNKNAPWYNRLEAMFPVVK</sequence>
<dbReference type="CDD" id="cd06583">
    <property type="entry name" value="PGRP"/>
    <property type="match status" value="1"/>
</dbReference>
<gene>
    <name evidence="2" type="ORF">P0083_00530</name>
</gene>